<keyword evidence="1" id="KW-0805">Transcription regulation</keyword>
<evidence type="ECO:0000256" key="1">
    <source>
        <dbReference type="ARBA" id="ARBA00023015"/>
    </source>
</evidence>
<dbReference type="RefSeq" id="WP_358347809.1">
    <property type="nucleotide sequence ID" value="NZ_JBEZFP010000003.1"/>
</dbReference>
<evidence type="ECO:0000256" key="2">
    <source>
        <dbReference type="ARBA" id="ARBA00023125"/>
    </source>
</evidence>
<dbReference type="InterPro" id="IPR036388">
    <property type="entry name" value="WH-like_DNA-bd_sf"/>
</dbReference>
<organism evidence="5 6">
    <name type="scientific">Streptodolium elevatio</name>
    <dbReference type="NCBI Taxonomy" id="3157996"/>
    <lineage>
        <taxon>Bacteria</taxon>
        <taxon>Bacillati</taxon>
        <taxon>Actinomycetota</taxon>
        <taxon>Actinomycetes</taxon>
        <taxon>Kitasatosporales</taxon>
        <taxon>Streptomycetaceae</taxon>
        <taxon>Streptodolium</taxon>
    </lineage>
</organism>
<dbReference type="PANTHER" id="PTHR33204:SF18">
    <property type="entry name" value="TRANSCRIPTIONAL REGULATORY PROTEIN"/>
    <property type="match status" value="1"/>
</dbReference>
<dbReference type="Pfam" id="PF01638">
    <property type="entry name" value="HxlR"/>
    <property type="match status" value="1"/>
</dbReference>
<keyword evidence="6" id="KW-1185">Reference proteome</keyword>
<dbReference type="Gene3D" id="1.10.10.10">
    <property type="entry name" value="Winged helix-like DNA-binding domain superfamily/Winged helix DNA-binding domain"/>
    <property type="match status" value="1"/>
</dbReference>
<protein>
    <submittedName>
        <fullName evidence="5">Helix-turn-helix domain-containing protein</fullName>
    </submittedName>
</protein>
<reference evidence="5 6" key="1">
    <citation type="submission" date="2024-06" db="EMBL/GenBank/DDBJ databases">
        <title>The Natural Products Discovery Center: Release of the First 8490 Sequenced Strains for Exploring Actinobacteria Biosynthetic Diversity.</title>
        <authorList>
            <person name="Kalkreuter E."/>
            <person name="Kautsar S.A."/>
            <person name="Yang D."/>
            <person name="Bader C.D."/>
            <person name="Teijaro C.N."/>
            <person name="Fluegel L."/>
            <person name="Davis C.M."/>
            <person name="Simpson J.R."/>
            <person name="Lauterbach L."/>
            <person name="Steele A.D."/>
            <person name="Gui C."/>
            <person name="Meng S."/>
            <person name="Li G."/>
            <person name="Viehrig K."/>
            <person name="Ye F."/>
            <person name="Su P."/>
            <person name="Kiefer A.F."/>
            <person name="Nichols A."/>
            <person name="Cepeda A.J."/>
            <person name="Yan W."/>
            <person name="Fan B."/>
            <person name="Jiang Y."/>
            <person name="Adhikari A."/>
            <person name="Zheng C.-J."/>
            <person name="Schuster L."/>
            <person name="Cowan T.M."/>
            <person name="Smanski M.J."/>
            <person name="Chevrette M.G."/>
            <person name="De Carvalho L.P.S."/>
            <person name="Shen B."/>
        </authorList>
    </citation>
    <scope>NUCLEOTIDE SEQUENCE [LARGE SCALE GENOMIC DNA]</scope>
    <source>
        <strain evidence="5 6">NPDC048946</strain>
    </source>
</reference>
<dbReference type="PANTHER" id="PTHR33204">
    <property type="entry name" value="TRANSCRIPTIONAL REGULATOR, MARR FAMILY"/>
    <property type="match status" value="1"/>
</dbReference>
<gene>
    <name evidence="5" type="ORF">AB0C36_02045</name>
</gene>
<dbReference type="SUPFAM" id="SSF46785">
    <property type="entry name" value="Winged helix' DNA-binding domain"/>
    <property type="match status" value="1"/>
</dbReference>
<evidence type="ECO:0000313" key="6">
    <source>
        <dbReference type="Proteomes" id="UP001551482"/>
    </source>
</evidence>
<accession>A0ABV3D952</accession>
<evidence type="ECO:0000313" key="5">
    <source>
        <dbReference type="EMBL" id="MEU8132269.1"/>
    </source>
</evidence>
<name>A0ABV3D952_9ACTN</name>
<dbReference type="PROSITE" id="PS51118">
    <property type="entry name" value="HTH_HXLR"/>
    <property type="match status" value="1"/>
</dbReference>
<feature type="domain" description="HTH hxlR-type" evidence="4">
    <location>
        <begin position="14"/>
        <end position="113"/>
    </location>
</feature>
<evidence type="ECO:0000259" key="4">
    <source>
        <dbReference type="PROSITE" id="PS51118"/>
    </source>
</evidence>
<dbReference type="EMBL" id="JBEZFP010000003">
    <property type="protein sequence ID" value="MEU8132269.1"/>
    <property type="molecule type" value="Genomic_DNA"/>
</dbReference>
<dbReference type="Proteomes" id="UP001551482">
    <property type="component" value="Unassembled WGS sequence"/>
</dbReference>
<evidence type="ECO:0000256" key="3">
    <source>
        <dbReference type="ARBA" id="ARBA00023163"/>
    </source>
</evidence>
<proteinExistence type="predicted"/>
<keyword evidence="3" id="KW-0804">Transcription</keyword>
<keyword evidence="2" id="KW-0238">DNA-binding</keyword>
<sequence length="146" mass="15853">MTSDSAAHGFVADCRLRAATELFAHTWDPVVLAALRSGPRRRGELRSAIGGISDKVLTESLTRLLGTGLIARQAYAEAPPRVEYRLTVLGESLVDGPLVAMAQWIGEYGDALFEAREGTDRRTAVTDTAVTDTAVDRRAGRRDHDM</sequence>
<comment type="caution">
    <text evidence="5">The sequence shown here is derived from an EMBL/GenBank/DDBJ whole genome shotgun (WGS) entry which is preliminary data.</text>
</comment>
<dbReference type="InterPro" id="IPR036390">
    <property type="entry name" value="WH_DNA-bd_sf"/>
</dbReference>
<dbReference type="InterPro" id="IPR002577">
    <property type="entry name" value="HTH_HxlR"/>
</dbReference>